<comment type="caution">
    <text evidence="1">The sequence shown here is derived from an EMBL/GenBank/DDBJ whole genome shotgun (WGS) entry which is preliminary data.</text>
</comment>
<dbReference type="Proteomes" id="UP000242519">
    <property type="component" value="Unassembled WGS sequence"/>
</dbReference>
<evidence type="ECO:0000313" key="2">
    <source>
        <dbReference type="Proteomes" id="UP000242519"/>
    </source>
</evidence>
<evidence type="ECO:0000313" key="1">
    <source>
        <dbReference type="EMBL" id="OWP06273.1"/>
    </source>
</evidence>
<dbReference type="Gene3D" id="1.20.58.1700">
    <property type="match status" value="1"/>
</dbReference>
<dbReference type="AlphaFoldDB" id="A0A218ZFF0"/>
<gene>
    <name evidence="1" type="ORF">B2J93_2511</name>
</gene>
<sequence>MLTLRKILHQVVKAVEKVGGKSVDMDCKPCEAANEMLNDSTFVLERLTMFPGGWLEKNKQFWHPVARQGFESTIARPSTCTAVDISKDLHKQVVYKRTVESIMRIVGAERGSISEGAAEITLMIVPTPPFHPTIEEVEKDLVTINSRLGAFAHCANVLDLVGVVLPCGIYEVGEVVDGRRGALPFGVTSRAGAGLDAELLTVGSGLEEVS</sequence>
<protein>
    <recommendedName>
        <fullName evidence="3">Amidase domain-containing protein</fullName>
    </recommendedName>
</protein>
<dbReference type="OrthoDB" id="196847at2759"/>
<proteinExistence type="predicted"/>
<organism evidence="1 2">
    <name type="scientific">Diplocarpon coronariae</name>
    <dbReference type="NCBI Taxonomy" id="2795749"/>
    <lineage>
        <taxon>Eukaryota</taxon>
        <taxon>Fungi</taxon>
        <taxon>Dikarya</taxon>
        <taxon>Ascomycota</taxon>
        <taxon>Pezizomycotina</taxon>
        <taxon>Leotiomycetes</taxon>
        <taxon>Helotiales</taxon>
        <taxon>Drepanopezizaceae</taxon>
        <taxon>Diplocarpon</taxon>
    </lineage>
</organism>
<reference evidence="1 2" key="1">
    <citation type="submission" date="2017-04" db="EMBL/GenBank/DDBJ databases">
        <title>Draft genome sequence of Marssonina coronaria NL1: causal agent of apple blotch.</title>
        <authorList>
            <person name="Cheng Q."/>
        </authorList>
    </citation>
    <scope>NUCLEOTIDE SEQUENCE [LARGE SCALE GENOMIC DNA]</scope>
    <source>
        <strain evidence="1 2">NL1</strain>
    </source>
</reference>
<keyword evidence="2" id="KW-1185">Reference proteome</keyword>
<dbReference type="Gene3D" id="3.90.1300.10">
    <property type="entry name" value="Amidase signature (AS) domain"/>
    <property type="match status" value="1"/>
</dbReference>
<dbReference type="EMBL" id="MZNU01000051">
    <property type="protein sequence ID" value="OWP06273.1"/>
    <property type="molecule type" value="Genomic_DNA"/>
</dbReference>
<name>A0A218ZFF0_9HELO</name>
<dbReference type="SUPFAM" id="SSF75304">
    <property type="entry name" value="Amidase signature (AS) enzymes"/>
    <property type="match status" value="1"/>
</dbReference>
<dbReference type="InParanoid" id="A0A218ZFF0"/>
<evidence type="ECO:0008006" key="3">
    <source>
        <dbReference type="Google" id="ProtNLM"/>
    </source>
</evidence>
<dbReference type="InterPro" id="IPR036928">
    <property type="entry name" value="AS_sf"/>
</dbReference>
<accession>A0A218ZFF0</accession>